<dbReference type="Proteomes" id="UP000002411">
    <property type="component" value="Chromosome"/>
</dbReference>
<protein>
    <submittedName>
        <fullName evidence="2">Predicted small acid-soluble spore protein</fullName>
    </submittedName>
</protein>
<name>A5N161_CLOK5</name>
<dbReference type="InterPro" id="IPR001448">
    <property type="entry name" value="SASP_alpha/beta-type"/>
</dbReference>
<dbReference type="KEGG" id="ckl:CKL_2845"/>
<dbReference type="GO" id="GO:0006265">
    <property type="term" value="P:DNA topological change"/>
    <property type="evidence" value="ECO:0007669"/>
    <property type="project" value="InterPro"/>
</dbReference>
<dbReference type="RefSeq" id="WP_012103187.1">
    <property type="nucleotide sequence ID" value="NC_009706.1"/>
</dbReference>
<dbReference type="HOGENOM" id="CLU_169738_2_2_9"/>
<keyword evidence="3" id="KW-1185">Reference proteome</keyword>
<proteinExistence type="predicted"/>
<gene>
    <name evidence="2" type="ordered locus">CKL_2845</name>
</gene>
<comment type="function">
    <text evidence="1">SASP are bound to spore DNA. They are double-stranded DNA-binding proteins that cause DNA to change to an a-like conformation. They protect the DNA backbone from chemical and enzymatic cleavage and are thus involved in dormant spore's high resistance to UV light.</text>
</comment>
<dbReference type="Pfam" id="PF00269">
    <property type="entry name" value="SASP"/>
    <property type="match status" value="1"/>
</dbReference>
<evidence type="ECO:0000313" key="3">
    <source>
        <dbReference type="Proteomes" id="UP000002411"/>
    </source>
</evidence>
<organism evidence="2 3">
    <name type="scientific">Clostridium kluyveri (strain ATCC 8527 / DSM 555 / NBRC 12016 / NCIMB 10680 / K1)</name>
    <dbReference type="NCBI Taxonomy" id="431943"/>
    <lineage>
        <taxon>Bacteria</taxon>
        <taxon>Bacillati</taxon>
        <taxon>Bacillota</taxon>
        <taxon>Clostridia</taxon>
        <taxon>Eubacteriales</taxon>
        <taxon>Clostridiaceae</taxon>
        <taxon>Clostridium</taxon>
    </lineage>
</organism>
<sequence>MARNNNNLVVSEARAVLYKFKMESAKEDEVNLKDSYNGNLTAREDGAVERNMAKKMVKA</sequence>
<dbReference type="GO" id="GO:0003690">
    <property type="term" value="F:double-stranded DNA binding"/>
    <property type="evidence" value="ECO:0007669"/>
    <property type="project" value="InterPro"/>
</dbReference>
<dbReference type="STRING" id="431943.CKL_2845"/>
<dbReference type="AlphaFoldDB" id="A5N161"/>
<dbReference type="Gene3D" id="6.10.10.80">
    <property type="entry name" value="Small, acid-soluble spore protein, alpha/beta type-like"/>
    <property type="match status" value="1"/>
</dbReference>
<accession>A5N161</accession>
<reference evidence="2 3" key="1">
    <citation type="journal article" date="2008" name="Proc. Natl. Acad. Sci. U.S.A.">
        <title>The genome of Clostridium kluyveri, a strict anaerobe with unique metabolic features.</title>
        <authorList>
            <person name="Seedorf H."/>
            <person name="Fricke W.F."/>
            <person name="Veith B."/>
            <person name="Brueggemann H."/>
            <person name="Liesegang H."/>
            <person name="Strittmatter A."/>
            <person name="Miethke M."/>
            <person name="Buckel W."/>
            <person name="Hinderberger J."/>
            <person name="Li F."/>
            <person name="Hagemeier C."/>
            <person name="Thauer R.K."/>
            <person name="Gottschalk G."/>
        </authorList>
    </citation>
    <scope>NUCLEOTIDE SEQUENCE [LARGE SCALE GENOMIC DNA]</scope>
    <source>
        <strain evidence="3">ATCC 8527 / DSM 555 / NCIMB 10680</strain>
    </source>
</reference>
<evidence type="ECO:0000313" key="2">
    <source>
        <dbReference type="EMBL" id="EDK34857.1"/>
    </source>
</evidence>
<dbReference type="EMBL" id="CP000673">
    <property type="protein sequence ID" value="EDK34857.1"/>
    <property type="molecule type" value="Genomic_DNA"/>
</dbReference>
<evidence type="ECO:0000256" key="1">
    <source>
        <dbReference type="ARBA" id="ARBA00003863"/>
    </source>
</evidence>
<dbReference type="InterPro" id="IPR038300">
    <property type="entry name" value="SASP_sf_alpha/beta"/>
</dbReference>